<gene>
    <name evidence="1" type="ORF">HMPREF3180_01255</name>
</gene>
<dbReference type="InterPro" id="IPR015946">
    <property type="entry name" value="KH_dom-like_a/b"/>
</dbReference>
<reference evidence="2" key="1">
    <citation type="submission" date="2016-01" db="EMBL/GenBank/DDBJ databases">
        <authorList>
            <person name="Mitreva M."/>
            <person name="Pepin K.H."/>
            <person name="Mihindukulasuriya K.A."/>
            <person name="Fulton R."/>
            <person name="Fronick C."/>
            <person name="O'Laughlin M."/>
            <person name="Miner T."/>
            <person name="Herter B."/>
            <person name="Rosa B.A."/>
            <person name="Cordes M."/>
            <person name="Tomlinson C."/>
            <person name="Wollam A."/>
            <person name="Palsikar V.B."/>
            <person name="Mardis E.R."/>
            <person name="Wilson R.K."/>
        </authorList>
    </citation>
    <scope>NUCLEOTIDE SEQUENCE [LARGE SCALE GENOMIC DNA]</scope>
    <source>
        <strain evidence="2">KA00185</strain>
    </source>
</reference>
<dbReference type="InterPro" id="IPR003718">
    <property type="entry name" value="OsmC/Ohr_fam"/>
</dbReference>
<dbReference type="InterPro" id="IPR036102">
    <property type="entry name" value="OsmC/Ohrsf"/>
</dbReference>
<dbReference type="EMBL" id="LSDD01000095">
    <property type="protein sequence ID" value="KXB64616.1"/>
    <property type="molecule type" value="Genomic_DNA"/>
</dbReference>
<dbReference type="STRING" id="157687.HMPREF3180_01255"/>
<dbReference type="PANTHER" id="PTHR34352">
    <property type="entry name" value="PROTEIN YHFA"/>
    <property type="match status" value="1"/>
</dbReference>
<dbReference type="Gene3D" id="3.30.300.20">
    <property type="match status" value="1"/>
</dbReference>
<dbReference type="OrthoDB" id="81458at2"/>
<evidence type="ECO:0000313" key="1">
    <source>
        <dbReference type="EMBL" id="KXB64616.1"/>
    </source>
</evidence>
<dbReference type="RefSeq" id="WP_060917974.1">
    <property type="nucleotide sequence ID" value="NZ_KQ960077.1"/>
</dbReference>
<accession>A0A134AA93</accession>
<organism evidence="1 2">
    <name type="scientific">Leptotrichia wadei</name>
    <dbReference type="NCBI Taxonomy" id="157687"/>
    <lineage>
        <taxon>Bacteria</taxon>
        <taxon>Fusobacteriati</taxon>
        <taxon>Fusobacteriota</taxon>
        <taxon>Fusobacteriia</taxon>
        <taxon>Fusobacteriales</taxon>
        <taxon>Leptotrichiaceae</taxon>
        <taxon>Leptotrichia</taxon>
    </lineage>
</organism>
<dbReference type="AlphaFoldDB" id="A0A134AA93"/>
<comment type="caution">
    <text evidence="1">The sequence shown here is derived from an EMBL/GenBank/DDBJ whole genome shotgun (WGS) entry which is preliminary data.</text>
</comment>
<dbReference type="PATRIC" id="fig|157687.3.peg.1249"/>
<dbReference type="PANTHER" id="PTHR34352:SF1">
    <property type="entry name" value="PROTEIN YHFA"/>
    <property type="match status" value="1"/>
</dbReference>
<proteinExistence type="predicted"/>
<evidence type="ECO:0000313" key="2">
    <source>
        <dbReference type="Proteomes" id="UP000070483"/>
    </source>
</evidence>
<name>A0A134AA93_9FUSO</name>
<keyword evidence="2" id="KW-1185">Reference proteome</keyword>
<dbReference type="Proteomes" id="UP000070483">
    <property type="component" value="Unassembled WGS sequence"/>
</dbReference>
<dbReference type="SUPFAM" id="SSF82784">
    <property type="entry name" value="OsmC-like"/>
    <property type="match status" value="1"/>
</dbReference>
<dbReference type="Pfam" id="PF02566">
    <property type="entry name" value="OsmC"/>
    <property type="match status" value="1"/>
</dbReference>
<sequence length="132" mass="15180">MGKIIVKYDKNFRMKIENNRNSEIILTDRNGEMLSPSELLVASVASCAMTVLSIKLESNNQNFQNCYAEVGKTVDLITFKVTEINIAFHLKKEYNQEVREKAEKSVEEMCVVGRSLSKDVRQNYSFIYDVEN</sequence>
<protein>
    <submittedName>
        <fullName evidence="1">OsmC-like protein</fullName>
    </submittedName>
</protein>